<gene>
    <name evidence="2" type="ORF">FNF27_03428</name>
</gene>
<evidence type="ECO:0000313" key="3">
    <source>
        <dbReference type="Proteomes" id="UP000322899"/>
    </source>
</evidence>
<dbReference type="AlphaFoldDB" id="A0A5A8EGS0"/>
<comment type="caution">
    <text evidence="2">The sequence shown here is derived from an EMBL/GenBank/DDBJ whole genome shotgun (WGS) entry which is preliminary data.</text>
</comment>
<feature type="region of interest" description="Disordered" evidence="1">
    <location>
        <begin position="272"/>
        <end position="304"/>
    </location>
</feature>
<dbReference type="EMBL" id="VLTO01000016">
    <property type="protein sequence ID" value="KAA0175130.1"/>
    <property type="molecule type" value="Genomic_DNA"/>
</dbReference>
<evidence type="ECO:0000256" key="1">
    <source>
        <dbReference type="SAM" id="MobiDB-lite"/>
    </source>
</evidence>
<feature type="compositionally biased region" description="Gly residues" evidence="1">
    <location>
        <begin position="140"/>
        <end position="149"/>
    </location>
</feature>
<evidence type="ECO:0000313" key="2">
    <source>
        <dbReference type="EMBL" id="KAA0175130.1"/>
    </source>
</evidence>
<protein>
    <submittedName>
        <fullName evidence="2">Uncharacterized protein</fullName>
    </submittedName>
</protein>
<organism evidence="2 3">
    <name type="scientific">Cafeteria roenbergensis</name>
    <name type="common">Marine flagellate</name>
    <dbReference type="NCBI Taxonomy" id="33653"/>
    <lineage>
        <taxon>Eukaryota</taxon>
        <taxon>Sar</taxon>
        <taxon>Stramenopiles</taxon>
        <taxon>Bigyra</taxon>
        <taxon>Opalozoa</taxon>
        <taxon>Bicosoecida</taxon>
        <taxon>Cafeteriaceae</taxon>
        <taxon>Cafeteria</taxon>
    </lineage>
</organism>
<dbReference type="Proteomes" id="UP000322899">
    <property type="component" value="Unassembled WGS sequence"/>
</dbReference>
<feature type="region of interest" description="Disordered" evidence="1">
    <location>
        <begin position="472"/>
        <end position="491"/>
    </location>
</feature>
<reference evidence="2 3" key="1">
    <citation type="submission" date="2019-07" db="EMBL/GenBank/DDBJ databases">
        <title>Genomes of Cafeteria roenbergensis.</title>
        <authorList>
            <person name="Fischer M.G."/>
            <person name="Hackl T."/>
            <person name="Roman M."/>
        </authorList>
    </citation>
    <scope>NUCLEOTIDE SEQUENCE [LARGE SCALE GENOMIC DNA]</scope>
    <source>
        <strain evidence="2 3">E4-10P</strain>
    </source>
</reference>
<sequence>MRAASQGDAGPRGQCTVPRLDLASAGLGARPRVPERSVAAEADILARTWGLAQTGGITAATGLGMHGALRRVGSFGSSMAALSADARSVGSWVTQTTLVPGDHVSVSGGYEDAQLDTPRSVARSLRLSGGLPAPARSVGGSSGPGGRADGIGRHRDTGSVKAPRTGSVKGSVASATDGGGSDWPRTPGSALGGSPPELAATGGPGTSPAPRRNLAAQHGEWPRSAPLMGSATQRSFFESEARFHEGGEEEEGEEAARQRAAELAAAEALLQAEEEPPEGPPPHVRLRLPPTSALRPLADPHEAEEALDGALAPASGTGAVDSSGPPSVWDDALLLAHVVGAPYRLEHLAGFSGGFVPTEDSTSVLRVGTRPHDGAYVLQADVLLDDGRRGGRRPAHRRNDRFHGSLAATALKARSRKHTGRLTELSGSLLLPSTRAQSRHVQHVARLAHGAGLSVRSSLSTSALDKELSRASSAFGHGTTPAARPGDPVEAGPAPIDAIRVVQGNIRCKNGVVVHIIDRILFAGDDPSAR</sequence>
<name>A0A5A8EGS0_CAFRO</name>
<feature type="region of interest" description="Disordered" evidence="1">
    <location>
        <begin position="129"/>
        <end position="227"/>
    </location>
</feature>
<feature type="region of interest" description="Disordered" evidence="1">
    <location>
        <begin position="242"/>
        <end position="261"/>
    </location>
</feature>
<accession>A0A5A8EGS0</accession>
<proteinExistence type="predicted"/>